<feature type="compositionally biased region" description="Low complexity" evidence="1">
    <location>
        <begin position="45"/>
        <end position="54"/>
    </location>
</feature>
<feature type="compositionally biased region" description="Basic residues" evidence="1">
    <location>
        <begin position="210"/>
        <end position="221"/>
    </location>
</feature>
<reference evidence="2" key="1">
    <citation type="submission" date="2020-06" db="EMBL/GenBank/DDBJ databases">
        <authorList>
            <consortium name="Plant Systems Biology data submission"/>
        </authorList>
    </citation>
    <scope>NUCLEOTIDE SEQUENCE</scope>
    <source>
        <strain evidence="2">D6</strain>
    </source>
</reference>
<proteinExistence type="predicted"/>
<feature type="compositionally biased region" description="Low complexity" evidence="1">
    <location>
        <begin position="26"/>
        <end position="37"/>
    </location>
</feature>
<organism evidence="2 3">
    <name type="scientific">Seminavis robusta</name>
    <dbReference type="NCBI Taxonomy" id="568900"/>
    <lineage>
        <taxon>Eukaryota</taxon>
        <taxon>Sar</taxon>
        <taxon>Stramenopiles</taxon>
        <taxon>Ochrophyta</taxon>
        <taxon>Bacillariophyta</taxon>
        <taxon>Bacillariophyceae</taxon>
        <taxon>Bacillariophycidae</taxon>
        <taxon>Naviculales</taxon>
        <taxon>Naviculaceae</taxon>
        <taxon>Seminavis</taxon>
    </lineage>
</organism>
<accession>A0A9N8HMI3</accession>
<name>A0A9N8HMI3_9STRA</name>
<gene>
    <name evidence="2" type="ORF">SEMRO_901_G217990.1</name>
</gene>
<sequence length="231" mass="27179">MNATTSKNDFRARYYSKLGIFPQPPLSSCTSSSSKSPVRLLHRQSSSVLSTRSSPPCLRHKRSVLHTTPAKDQRVSFHPEVKLYRIKHHEDYSDEEWDNMWVDADTLDYEKDRNSFEFHADGSDWRNATEEEHFQDGGDGSLIHPATWVAYRHQWEKHGSLNEPVDFKALLRPARRWSPRPVKQRKTFWLFDLAMESVQKGKNAVESRHRTDHHHHRHHPQPTRQTDRGWP</sequence>
<comment type="caution">
    <text evidence="2">The sequence shown here is derived from an EMBL/GenBank/DDBJ whole genome shotgun (WGS) entry which is preliminary data.</text>
</comment>
<keyword evidence="3" id="KW-1185">Reference proteome</keyword>
<evidence type="ECO:0000313" key="3">
    <source>
        <dbReference type="Proteomes" id="UP001153069"/>
    </source>
</evidence>
<feature type="region of interest" description="Disordered" evidence="1">
    <location>
        <begin position="201"/>
        <end position="231"/>
    </location>
</feature>
<dbReference type="AlphaFoldDB" id="A0A9N8HMI3"/>
<protein>
    <submittedName>
        <fullName evidence="2">Uncharacterized protein</fullName>
    </submittedName>
</protein>
<evidence type="ECO:0000313" key="2">
    <source>
        <dbReference type="EMBL" id="CAB9518035.1"/>
    </source>
</evidence>
<dbReference type="Proteomes" id="UP001153069">
    <property type="component" value="Unassembled WGS sequence"/>
</dbReference>
<dbReference type="EMBL" id="CAICTM010000899">
    <property type="protein sequence ID" value="CAB9518035.1"/>
    <property type="molecule type" value="Genomic_DNA"/>
</dbReference>
<feature type="region of interest" description="Disordered" evidence="1">
    <location>
        <begin position="20"/>
        <end position="71"/>
    </location>
</feature>
<evidence type="ECO:0000256" key="1">
    <source>
        <dbReference type="SAM" id="MobiDB-lite"/>
    </source>
</evidence>